<dbReference type="Proteomes" id="UP000380386">
    <property type="component" value="Unassembled WGS sequence"/>
</dbReference>
<gene>
    <name evidence="3" type="ORF">FHL02_05625</name>
</gene>
<proteinExistence type="predicted"/>
<feature type="transmembrane region" description="Helical" evidence="2">
    <location>
        <begin position="150"/>
        <end position="171"/>
    </location>
</feature>
<dbReference type="EMBL" id="VDFM01000005">
    <property type="protein sequence ID" value="MQS52493.1"/>
    <property type="molecule type" value="Genomic_DNA"/>
</dbReference>
<evidence type="ECO:0000313" key="3">
    <source>
        <dbReference type="EMBL" id="MQS52493.1"/>
    </source>
</evidence>
<name>A0A5P0ZHF3_9LACO</name>
<sequence>MFRKRGRRRKLSEHRNLKPYKLLFICMAIVIGIVVGLSSNLVHSQTSEDSKQQIYGKSKVTSDVNVVVVGEKDGGGTGTKPKPVPTPNPKPNPGKKPSPSNPGTKPSPNPSPDPDNVSDNNDKATQGETPSVIIDNQRYFPQTGQANDSLSVLVGVSLVALLSLYLSYNLIYQKIND</sequence>
<keyword evidence="2" id="KW-0812">Transmembrane</keyword>
<evidence type="ECO:0000256" key="2">
    <source>
        <dbReference type="SAM" id="Phobius"/>
    </source>
</evidence>
<evidence type="ECO:0000256" key="1">
    <source>
        <dbReference type="SAM" id="MobiDB-lite"/>
    </source>
</evidence>
<feature type="compositionally biased region" description="Pro residues" evidence="1">
    <location>
        <begin position="82"/>
        <end position="113"/>
    </location>
</feature>
<feature type="transmembrane region" description="Helical" evidence="2">
    <location>
        <begin position="20"/>
        <end position="42"/>
    </location>
</feature>
<protein>
    <submittedName>
        <fullName evidence="3">LPXTG cell wall anchor domain-containing protein</fullName>
    </submittedName>
</protein>
<keyword evidence="2" id="KW-1133">Transmembrane helix</keyword>
<accession>A0A5P0ZHF3</accession>
<evidence type="ECO:0000313" key="4">
    <source>
        <dbReference type="Proteomes" id="UP000380386"/>
    </source>
</evidence>
<dbReference type="NCBIfam" id="TIGR01167">
    <property type="entry name" value="LPXTG_anchor"/>
    <property type="match status" value="1"/>
</dbReference>
<organism evidence="3 4">
    <name type="scientific">Companilactobacillus mishanensis</name>
    <dbReference type="NCBI Taxonomy" id="2486008"/>
    <lineage>
        <taxon>Bacteria</taxon>
        <taxon>Bacillati</taxon>
        <taxon>Bacillota</taxon>
        <taxon>Bacilli</taxon>
        <taxon>Lactobacillales</taxon>
        <taxon>Lactobacillaceae</taxon>
        <taxon>Companilactobacillus</taxon>
    </lineage>
</organism>
<feature type="region of interest" description="Disordered" evidence="1">
    <location>
        <begin position="69"/>
        <end position="131"/>
    </location>
</feature>
<dbReference type="RefSeq" id="WP_153382930.1">
    <property type="nucleotide sequence ID" value="NZ_VDFL01000002.1"/>
</dbReference>
<comment type="caution">
    <text evidence="3">The sequence shown here is derived from an EMBL/GenBank/DDBJ whole genome shotgun (WGS) entry which is preliminary data.</text>
</comment>
<reference evidence="3 4" key="1">
    <citation type="journal article" date="2019" name="Syst. Appl. Microbiol.">
        <title>Polyphasic characterization of two novel Lactobacillus spp. isolated from blown salami packages: Description of Lactobacillus halodurans sp. nov. and Lactobacillus salsicarnum sp. nov.</title>
        <authorList>
            <person name="Schuster J.A."/>
            <person name="Klingl A."/>
            <person name="Vogel R.F."/>
            <person name="Ehrmann M.A."/>
        </authorList>
    </citation>
    <scope>NUCLEOTIDE SEQUENCE [LARGE SCALE GENOMIC DNA]</scope>
    <source>
        <strain evidence="3 4">TMW 1.2118</strain>
    </source>
</reference>
<keyword evidence="2" id="KW-0472">Membrane</keyword>
<dbReference type="AlphaFoldDB" id="A0A5P0ZHF3"/>